<evidence type="ECO:0000313" key="7">
    <source>
        <dbReference type="EMBL" id="CAE4597609.1"/>
    </source>
</evidence>
<accession>A0A6V2D8W0</accession>
<dbReference type="AlphaFoldDB" id="A0A6V2D8W0"/>
<dbReference type="InterPro" id="IPR016166">
    <property type="entry name" value="FAD-bd_PCMH"/>
</dbReference>
<dbReference type="Pfam" id="PF01565">
    <property type="entry name" value="FAD_binding_4"/>
    <property type="match status" value="1"/>
</dbReference>
<dbReference type="PANTHER" id="PTHR42973:SF39">
    <property type="entry name" value="FAD-BINDING PCMH-TYPE DOMAIN-CONTAINING PROTEIN"/>
    <property type="match status" value="1"/>
</dbReference>
<dbReference type="PROSITE" id="PS51387">
    <property type="entry name" value="FAD_PCMH"/>
    <property type="match status" value="1"/>
</dbReference>
<reference evidence="7" key="1">
    <citation type="submission" date="2021-01" db="EMBL/GenBank/DDBJ databases">
        <authorList>
            <person name="Corre E."/>
            <person name="Pelletier E."/>
            <person name="Niang G."/>
            <person name="Scheremetjew M."/>
            <person name="Finn R."/>
            <person name="Kale V."/>
            <person name="Holt S."/>
            <person name="Cochrane G."/>
            <person name="Meng A."/>
            <person name="Brown T."/>
            <person name="Cohen L."/>
        </authorList>
    </citation>
    <scope>NUCLEOTIDE SEQUENCE</scope>
    <source>
        <strain evidence="7">GSO104</strain>
    </source>
</reference>
<dbReference type="SUPFAM" id="SSF56176">
    <property type="entry name" value="FAD-binding/transporter-associated domain-like"/>
    <property type="match status" value="1"/>
</dbReference>
<sequence>MGPTSHKVTPGQLDANRLGAAIQALEGVKGAAESLGAELDGRLVLASTKDNEYHAARDRCFWLNDAGYPAVIAKVASVEDVQKVVKAATSCLKELKLAVYCGGHTAMSMVDDALVVDMSGLNSVDVDTDAKRATVGGGCRIQDVDKALEGTGLGFVTGTNGDTGVSGLTLAGGFGYLGRQHGFACDNVLEAQVVLASGEVVIASDSGPHKELMQGLRGGGGNFGIVTRWVFRLHDVSNCFGGLVVRFAPTWSASVGSLKKWRDGVKDLPTPVMSAVALPGRAPVNVYLGVTFEEGGKDAKSATELKGLKFTQNLGGWFGLENSLKKRDHCTDAQKMLEPMNQPCYRLVSGIALANMSDDLIEKIITLVRKDCPTKHCVMLLFKMGGNANSPDSPPSVLSHRGADFWILTEGGWAKNSSQRTVQKVEEWMLLVKQTLMACDGYDLPYPMWDNIHSADTPDAHQAYGGAIKKFMLETKQKYDPSNIFSYNKNI</sequence>
<dbReference type="EMBL" id="HBNS01012203">
    <property type="protein sequence ID" value="CAE4597612.1"/>
    <property type="molecule type" value="Transcribed_RNA"/>
</dbReference>
<dbReference type="Gene3D" id="3.30.43.10">
    <property type="entry name" value="Uridine Diphospho-n-acetylenolpyruvylglucosamine Reductase, domain 2"/>
    <property type="match status" value="1"/>
</dbReference>
<dbReference type="PANTHER" id="PTHR42973">
    <property type="entry name" value="BINDING OXIDOREDUCTASE, PUTATIVE (AFU_ORTHOLOGUE AFUA_1G17690)-RELATED"/>
    <property type="match status" value="1"/>
</dbReference>
<dbReference type="EMBL" id="HBNS01012201">
    <property type="protein sequence ID" value="CAE4597609.1"/>
    <property type="molecule type" value="Transcribed_RNA"/>
</dbReference>
<gene>
    <name evidence="7" type="ORF">DBRI00130_LOCUS9853</name>
    <name evidence="8" type="ORF">DBRI00130_LOCUS9854</name>
</gene>
<dbReference type="Gene3D" id="3.40.462.20">
    <property type="match status" value="1"/>
</dbReference>
<organism evidence="7">
    <name type="scientific">Ditylum brightwellii</name>
    <dbReference type="NCBI Taxonomy" id="49249"/>
    <lineage>
        <taxon>Eukaryota</taxon>
        <taxon>Sar</taxon>
        <taxon>Stramenopiles</taxon>
        <taxon>Ochrophyta</taxon>
        <taxon>Bacillariophyta</taxon>
        <taxon>Mediophyceae</taxon>
        <taxon>Lithodesmiophycidae</taxon>
        <taxon>Lithodesmiales</taxon>
        <taxon>Lithodesmiaceae</taxon>
        <taxon>Ditylum</taxon>
    </lineage>
</organism>
<evidence type="ECO:0000256" key="1">
    <source>
        <dbReference type="ARBA" id="ARBA00001974"/>
    </source>
</evidence>
<dbReference type="InterPro" id="IPR016169">
    <property type="entry name" value="FAD-bd_PCMH_sub2"/>
</dbReference>
<dbReference type="GO" id="GO:0071949">
    <property type="term" value="F:FAD binding"/>
    <property type="evidence" value="ECO:0007669"/>
    <property type="project" value="InterPro"/>
</dbReference>
<dbReference type="InterPro" id="IPR006094">
    <property type="entry name" value="Oxid_FAD_bind_N"/>
</dbReference>
<evidence type="ECO:0000256" key="4">
    <source>
        <dbReference type="ARBA" id="ARBA00022827"/>
    </source>
</evidence>
<name>A0A6V2D8W0_9STRA</name>
<dbReference type="InterPro" id="IPR036318">
    <property type="entry name" value="FAD-bd_PCMH-like_sf"/>
</dbReference>
<dbReference type="InterPro" id="IPR016167">
    <property type="entry name" value="FAD-bd_PCMH_sub1"/>
</dbReference>
<keyword evidence="4" id="KW-0274">FAD</keyword>
<comment type="similarity">
    <text evidence="2">Belongs to the oxygen-dependent FAD-linked oxidoreductase family.</text>
</comment>
<keyword evidence="3" id="KW-0285">Flavoprotein</keyword>
<proteinExistence type="inferred from homology"/>
<dbReference type="GO" id="GO:0016491">
    <property type="term" value="F:oxidoreductase activity"/>
    <property type="evidence" value="ECO:0007669"/>
    <property type="project" value="UniProtKB-KW"/>
</dbReference>
<evidence type="ECO:0000256" key="3">
    <source>
        <dbReference type="ARBA" id="ARBA00022630"/>
    </source>
</evidence>
<evidence type="ECO:0000256" key="2">
    <source>
        <dbReference type="ARBA" id="ARBA00005466"/>
    </source>
</evidence>
<protein>
    <recommendedName>
        <fullName evidence="6">FAD-binding PCMH-type domain-containing protein</fullName>
    </recommendedName>
</protein>
<evidence type="ECO:0000256" key="5">
    <source>
        <dbReference type="ARBA" id="ARBA00023002"/>
    </source>
</evidence>
<dbReference type="Gene3D" id="3.30.465.10">
    <property type="match status" value="1"/>
</dbReference>
<evidence type="ECO:0000259" key="6">
    <source>
        <dbReference type="PROSITE" id="PS51387"/>
    </source>
</evidence>
<evidence type="ECO:0000313" key="8">
    <source>
        <dbReference type="EMBL" id="CAE4597612.1"/>
    </source>
</evidence>
<dbReference type="InterPro" id="IPR050416">
    <property type="entry name" value="FAD-linked_Oxidoreductase"/>
</dbReference>
<comment type="cofactor">
    <cofactor evidence="1">
        <name>FAD</name>
        <dbReference type="ChEBI" id="CHEBI:57692"/>
    </cofactor>
</comment>
<feature type="domain" description="FAD-binding PCMH-type" evidence="6">
    <location>
        <begin position="65"/>
        <end position="236"/>
    </location>
</feature>
<keyword evidence="5" id="KW-0560">Oxidoreductase</keyword>